<dbReference type="EMBL" id="AZBU02000009">
    <property type="protein sequence ID" value="TKR65241.1"/>
    <property type="molecule type" value="Genomic_DNA"/>
</dbReference>
<reference evidence="1 2" key="1">
    <citation type="journal article" date="2015" name="Genome Biol.">
        <title>Comparative genomics of Steinernema reveals deeply conserved gene regulatory networks.</title>
        <authorList>
            <person name="Dillman A.R."/>
            <person name="Macchietto M."/>
            <person name="Porter C.F."/>
            <person name="Rogers A."/>
            <person name="Williams B."/>
            <person name="Antoshechkin I."/>
            <person name="Lee M.M."/>
            <person name="Goodwin Z."/>
            <person name="Lu X."/>
            <person name="Lewis E.E."/>
            <person name="Goodrich-Blair H."/>
            <person name="Stock S.P."/>
            <person name="Adams B.J."/>
            <person name="Sternberg P.W."/>
            <person name="Mortazavi A."/>
        </authorList>
    </citation>
    <scope>NUCLEOTIDE SEQUENCE [LARGE SCALE GENOMIC DNA]</scope>
    <source>
        <strain evidence="1 2">ALL</strain>
    </source>
</reference>
<evidence type="ECO:0000313" key="1">
    <source>
        <dbReference type="EMBL" id="TKR65241.1"/>
    </source>
</evidence>
<comment type="caution">
    <text evidence="1">The sequence shown here is derived from an EMBL/GenBank/DDBJ whole genome shotgun (WGS) entry which is preliminary data.</text>
</comment>
<dbReference type="AlphaFoldDB" id="A0A4U5M8G4"/>
<protein>
    <submittedName>
        <fullName evidence="1">Uncharacterized protein</fullName>
    </submittedName>
</protein>
<keyword evidence="2" id="KW-1185">Reference proteome</keyword>
<accession>A0A4U5M8G4</accession>
<gene>
    <name evidence="1" type="ORF">L596_025672</name>
</gene>
<reference evidence="1 2" key="2">
    <citation type="journal article" date="2019" name="G3 (Bethesda)">
        <title>Hybrid Assembly of the Genome of the Entomopathogenic Nematode Steinernema carpocapsae Identifies the X-Chromosome.</title>
        <authorList>
            <person name="Serra L."/>
            <person name="Macchietto M."/>
            <person name="Macias-Munoz A."/>
            <person name="McGill C.J."/>
            <person name="Rodriguez I.M."/>
            <person name="Rodriguez B."/>
            <person name="Murad R."/>
            <person name="Mortazavi A."/>
        </authorList>
    </citation>
    <scope>NUCLEOTIDE SEQUENCE [LARGE SCALE GENOMIC DNA]</scope>
    <source>
        <strain evidence="1 2">ALL</strain>
    </source>
</reference>
<dbReference type="Proteomes" id="UP000298663">
    <property type="component" value="Unassembled WGS sequence"/>
</dbReference>
<evidence type="ECO:0000313" key="2">
    <source>
        <dbReference type="Proteomes" id="UP000298663"/>
    </source>
</evidence>
<proteinExistence type="predicted"/>
<name>A0A4U5M8G4_STECR</name>
<organism evidence="1 2">
    <name type="scientific">Steinernema carpocapsae</name>
    <name type="common">Entomopathogenic nematode</name>
    <dbReference type="NCBI Taxonomy" id="34508"/>
    <lineage>
        <taxon>Eukaryota</taxon>
        <taxon>Metazoa</taxon>
        <taxon>Ecdysozoa</taxon>
        <taxon>Nematoda</taxon>
        <taxon>Chromadorea</taxon>
        <taxon>Rhabditida</taxon>
        <taxon>Tylenchina</taxon>
        <taxon>Panagrolaimomorpha</taxon>
        <taxon>Strongyloidoidea</taxon>
        <taxon>Steinernematidae</taxon>
        <taxon>Steinernema</taxon>
    </lineage>
</organism>
<sequence>MLLEPNKTISLERFLIQPLPQKALLLDFDPVVHHKLLEQPASIQTRIEKVSSIRNHILNPLHIGHAGSAAGGSFVAHFGIPAKSTIYEEQWI</sequence>